<evidence type="ECO:0000313" key="2">
    <source>
        <dbReference type="Proteomes" id="UP001141629"/>
    </source>
</evidence>
<name>A0A9X2YYL1_9MYCO</name>
<proteinExistence type="predicted"/>
<organism evidence="1 2">
    <name type="scientific">Mycobacterium yunnanensis</name>
    <dbReference type="NCBI Taxonomy" id="368477"/>
    <lineage>
        <taxon>Bacteria</taxon>
        <taxon>Bacillati</taxon>
        <taxon>Actinomycetota</taxon>
        <taxon>Actinomycetes</taxon>
        <taxon>Mycobacteriales</taxon>
        <taxon>Mycobacteriaceae</taxon>
        <taxon>Mycobacterium</taxon>
    </lineage>
</organism>
<dbReference type="AlphaFoldDB" id="A0A9X2YYL1"/>
<dbReference type="RefSeq" id="WP_263995699.1">
    <property type="nucleotide sequence ID" value="NZ_JACKVK010000008.1"/>
</dbReference>
<accession>A0A9X2YYL1</accession>
<comment type="caution">
    <text evidence="1">The sequence shown here is derived from an EMBL/GenBank/DDBJ whole genome shotgun (WGS) entry which is preliminary data.</text>
</comment>
<reference evidence="1" key="2">
    <citation type="journal article" date="2022" name="BMC Genomics">
        <title>Comparative genome analysis of mycobacteria focusing on tRNA and non-coding RNA.</title>
        <authorList>
            <person name="Behra P.R.K."/>
            <person name="Pettersson B.M.F."/>
            <person name="Ramesh M."/>
            <person name="Das S."/>
            <person name="Dasgupta S."/>
            <person name="Kirsebom L.A."/>
        </authorList>
    </citation>
    <scope>NUCLEOTIDE SEQUENCE</scope>
    <source>
        <strain evidence="1">DSM 44838</strain>
    </source>
</reference>
<keyword evidence="2" id="KW-1185">Reference proteome</keyword>
<dbReference type="Proteomes" id="UP001141629">
    <property type="component" value="Unassembled WGS sequence"/>
</dbReference>
<dbReference type="EMBL" id="JACKVK010000008">
    <property type="protein sequence ID" value="MCV7420910.1"/>
    <property type="molecule type" value="Genomic_DNA"/>
</dbReference>
<protein>
    <submittedName>
        <fullName evidence="1">Uncharacterized protein</fullName>
    </submittedName>
</protein>
<gene>
    <name evidence="1" type="ORF">H7K45_10205</name>
</gene>
<evidence type="ECO:0000313" key="1">
    <source>
        <dbReference type="EMBL" id="MCV7420910.1"/>
    </source>
</evidence>
<reference evidence="1" key="1">
    <citation type="submission" date="2020-07" db="EMBL/GenBank/DDBJ databases">
        <authorList>
            <person name="Pettersson B.M.F."/>
            <person name="Behra P.R.K."/>
            <person name="Ramesh M."/>
            <person name="Das S."/>
            <person name="Dasgupta S."/>
            <person name="Kirsebom L.A."/>
        </authorList>
    </citation>
    <scope>NUCLEOTIDE SEQUENCE</scope>
    <source>
        <strain evidence="1">DSM 44838</strain>
    </source>
</reference>
<sequence length="145" mass="15048">MRYVRRIVVALVVAACLGLLLRACPSVRDGVPGQLVQAHREGESAARTGVLVLELWRDHRASGALVAVQLDDAGEQVTTALGDVAALAPDTAADTARQQTLMATLAEAAAALDAAGAVVRGVPVSEDVGDELNRVVGEFTDRRGP</sequence>